<dbReference type="GO" id="GO:0030655">
    <property type="term" value="P:beta-lactam antibiotic catabolic process"/>
    <property type="evidence" value="ECO:0007669"/>
    <property type="project" value="InterPro"/>
</dbReference>
<accession>A0A8T8I1S0</accession>
<dbReference type="Proteomes" id="UP000671828">
    <property type="component" value="Chromosome"/>
</dbReference>
<keyword evidence="6" id="KW-1185">Reference proteome</keyword>
<dbReference type="AlphaFoldDB" id="A0A8T8I1S0"/>
<reference evidence="4" key="2">
    <citation type="submission" date="2021-04" db="EMBL/GenBank/DDBJ databases">
        <title>Saccharothrix algeriensis WGS.</title>
        <authorList>
            <person name="Stuskova K."/>
            <person name="Hakalova E."/>
            <person name="Tebbal A.B."/>
            <person name="Eichmeier A."/>
        </authorList>
    </citation>
    <scope>NUCLEOTIDE SEQUENCE</scope>
    <source>
        <strain evidence="4">NRRL B-24137</strain>
    </source>
</reference>
<keyword evidence="1" id="KW-0732">Signal</keyword>
<dbReference type="RefSeq" id="WP_204841743.1">
    <property type="nucleotide sequence ID" value="NZ_JAFBCL010000001.1"/>
</dbReference>
<organism evidence="4 5">
    <name type="scientific">Saccharothrix algeriensis</name>
    <dbReference type="NCBI Taxonomy" id="173560"/>
    <lineage>
        <taxon>Bacteria</taxon>
        <taxon>Bacillati</taxon>
        <taxon>Actinomycetota</taxon>
        <taxon>Actinomycetes</taxon>
        <taxon>Pseudonocardiales</taxon>
        <taxon>Pseudonocardiaceae</taxon>
        <taxon>Saccharothrix</taxon>
    </lineage>
</organism>
<evidence type="ECO:0000313" key="5">
    <source>
        <dbReference type="Proteomes" id="UP000671828"/>
    </source>
</evidence>
<keyword evidence="4" id="KW-0378">Hydrolase</keyword>
<protein>
    <submittedName>
        <fullName evidence="4">Serine hydrolase</fullName>
    </submittedName>
</protein>
<evidence type="ECO:0000313" key="3">
    <source>
        <dbReference type="EMBL" id="MBM7810818.1"/>
    </source>
</evidence>
<dbReference type="InterPro" id="IPR045155">
    <property type="entry name" value="Beta-lactam_cat"/>
</dbReference>
<dbReference type="GO" id="GO:0008800">
    <property type="term" value="F:beta-lactamase activity"/>
    <property type="evidence" value="ECO:0007669"/>
    <property type="project" value="InterPro"/>
</dbReference>
<dbReference type="Proteomes" id="UP001195724">
    <property type="component" value="Unassembled WGS sequence"/>
</dbReference>
<dbReference type="EMBL" id="JAFBCL010000001">
    <property type="protein sequence ID" value="MBM7810818.1"/>
    <property type="molecule type" value="Genomic_DNA"/>
</dbReference>
<evidence type="ECO:0000259" key="2">
    <source>
        <dbReference type="Pfam" id="PF13354"/>
    </source>
</evidence>
<feature type="domain" description="Beta-lactamase class A catalytic" evidence="2">
    <location>
        <begin position="50"/>
        <end position="163"/>
    </location>
</feature>
<evidence type="ECO:0000256" key="1">
    <source>
        <dbReference type="SAM" id="SignalP"/>
    </source>
</evidence>
<sequence length="337" mass="35930">MLLTRRHLLSACGAAGGALLLPAPPAAAREDRPDGWPAWLRAHRGHVAAVVDDGRGGRVAHRPHARQPLASAVQVVHLAAYGLAVDRGLVRPDERVAAGDWDAHHLDLGDDAHRAALRALGLASGTGRAADDPHATVALDDLVAAMVRHGDDAAADYLRRRLDAVIRPAAVRAGWPDAPAPSALGERLRLVLGRPVDAERYLTDPRLQLEVIGRARDVPGAYEGRRPWARGTWRGSAAGLHRLLRGLDRFPRAVDHLERGHPVPDGVAGVGVKGGSLAGVVTVGVRVRWRDGRVGTAAVLAEEVDEPRSRASGELVDLVRRALLDPAALRRLRDSLS</sequence>
<dbReference type="InterPro" id="IPR006311">
    <property type="entry name" value="TAT_signal"/>
</dbReference>
<proteinExistence type="predicted"/>
<dbReference type="Pfam" id="PF13354">
    <property type="entry name" value="Beta-lactamase2"/>
    <property type="match status" value="1"/>
</dbReference>
<gene>
    <name evidence="4" type="ORF">J7S33_08735</name>
    <name evidence="3" type="ORF">JOE68_001683</name>
</gene>
<dbReference type="InterPro" id="IPR012338">
    <property type="entry name" value="Beta-lactam/transpept-like"/>
</dbReference>
<feature type="chain" id="PRO_5035943888" evidence="1">
    <location>
        <begin position="29"/>
        <end position="337"/>
    </location>
</feature>
<name>A0A8T8I1S0_9PSEU</name>
<dbReference type="SUPFAM" id="SSF56601">
    <property type="entry name" value="beta-lactamase/transpeptidase-like"/>
    <property type="match status" value="1"/>
</dbReference>
<evidence type="ECO:0000313" key="4">
    <source>
        <dbReference type="EMBL" id="QTR04853.1"/>
    </source>
</evidence>
<feature type="signal peptide" evidence="1">
    <location>
        <begin position="1"/>
        <end position="28"/>
    </location>
</feature>
<reference evidence="3 6" key="1">
    <citation type="submission" date="2021-01" db="EMBL/GenBank/DDBJ databases">
        <title>Sequencing the genomes of 1000 actinobacteria strains.</title>
        <authorList>
            <person name="Klenk H.-P."/>
        </authorList>
    </citation>
    <scope>NUCLEOTIDE SEQUENCE [LARGE SCALE GENOMIC DNA]</scope>
    <source>
        <strain evidence="3 6">DSM 44581</strain>
    </source>
</reference>
<dbReference type="EMBL" id="CP072788">
    <property type="protein sequence ID" value="QTR04853.1"/>
    <property type="molecule type" value="Genomic_DNA"/>
</dbReference>
<evidence type="ECO:0000313" key="6">
    <source>
        <dbReference type="Proteomes" id="UP001195724"/>
    </source>
</evidence>
<dbReference type="PROSITE" id="PS51318">
    <property type="entry name" value="TAT"/>
    <property type="match status" value="1"/>
</dbReference>
<dbReference type="Gene3D" id="3.40.710.10">
    <property type="entry name" value="DD-peptidase/beta-lactamase superfamily"/>
    <property type="match status" value="1"/>
</dbReference>